<sequence length="126" mass="14922">MKANISEDLENAIHEKIIIDLTINYLENRIVKSQKENKIGYAKHLEYIRKLIINERINISKFLKDNGVKIYDPIPDDDGIFVQYDFSVKVNGGYKEGYNRYWRAALKNHIRTKLEPYFVKSKDELK</sequence>
<reference evidence="1 2" key="1">
    <citation type="submission" date="2017-07" db="EMBL/GenBank/DDBJ databases">
        <title>Isolation and whole genome analysis of endospore-forming bacteria from heroin.</title>
        <authorList>
            <person name="Kalinowski J."/>
            <person name="Ahrens B."/>
            <person name="Al-Dilaimi A."/>
            <person name="Winkler A."/>
            <person name="Wibberg D."/>
            <person name="Schleenbecker U."/>
            <person name="Ruckert C."/>
            <person name="Wolfel R."/>
            <person name="Grass G."/>
        </authorList>
    </citation>
    <scope>NUCLEOTIDE SEQUENCE [LARGE SCALE GENOMIC DNA]</scope>
    <source>
        <strain evidence="1 2">7521-2</strain>
    </source>
</reference>
<evidence type="ECO:0000313" key="2">
    <source>
        <dbReference type="Proteomes" id="UP000216961"/>
    </source>
</evidence>
<name>A0AA91TWI4_NIACI</name>
<dbReference type="Pfam" id="PF26325">
    <property type="entry name" value="YhjD"/>
    <property type="match status" value="1"/>
</dbReference>
<gene>
    <name evidence="1" type="ORF">CHH57_02240</name>
</gene>
<organism evidence="1 2">
    <name type="scientific">Niallia circulans</name>
    <name type="common">Bacillus circulans</name>
    <dbReference type="NCBI Taxonomy" id="1397"/>
    <lineage>
        <taxon>Bacteria</taxon>
        <taxon>Bacillati</taxon>
        <taxon>Bacillota</taxon>
        <taxon>Bacilli</taxon>
        <taxon>Bacillales</taxon>
        <taxon>Bacillaceae</taxon>
        <taxon>Niallia</taxon>
    </lineage>
</organism>
<dbReference type="InterPro" id="IPR058600">
    <property type="entry name" value="YhjD-like"/>
</dbReference>
<dbReference type="AlphaFoldDB" id="A0AA91TWI4"/>
<accession>A0AA91TWI4</accession>
<dbReference type="Proteomes" id="UP000216961">
    <property type="component" value="Unassembled WGS sequence"/>
</dbReference>
<comment type="caution">
    <text evidence="1">The sequence shown here is derived from an EMBL/GenBank/DDBJ whole genome shotgun (WGS) entry which is preliminary data.</text>
</comment>
<evidence type="ECO:0000313" key="1">
    <source>
        <dbReference type="EMBL" id="PAD84871.1"/>
    </source>
</evidence>
<proteinExistence type="predicted"/>
<dbReference type="RefSeq" id="WP_095328700.1">
    <property type="nucleotide sequence ID" value="NZ_NPBQ01000016.1"/>
</dbReference>
<dbReference type="EMBL" id="NPBQ01000016">
    <property type="protein sequence ID" value="PAD84871.1"/>
    <property type="molecule type" value="Genomic_DNA"/>
</dbReference>
<protein>
    <submittedName>
        <fullName evidence="1">Uncharacterized protein</fullName>
    </submittedName>
</protein>